<dbReference type="SUPFAM" id="SSF55166">
    <property type="entry name" value="Hedgehog/DD-peptidase"/>
    <property type="match status" value="1"/>
</dbReference>
<dbReference type="Pfam" id="PF02557">
    <property type="entry name" value="VanY"/>
    <property type="match status" value="1"/>
</dbReference>
<dbReference type="InterPro" id="IPR009045">
    <property type="entry name" value="Zn_M74/Hedgehog-like"/>
</dbReference>
<evidence type="ECO:0000259" key="2">
    <source>
        <dbReference type="Pfam" id="PF02557"/>
    </source>
</evidence>
<dbReference type="Gene3D" id="3.30.1380.10">
    <property type="match status" value="1"/>
</dbReference>
<evidence type="ECO:0000313" key="3">
    <source>
        <dbReference type="EMBL" id="GAA1663763.1"/>
    </source>
</evidence>
<dbReference type="EMBL" id="BAAAPK010000001">
    <property type="protein sequence ID" value="GAA1663763.1"/>
    <property type="molecule type" value="Genomic_DNA"/>
</dbReference>
<protein>
    <recommendedName>
        <fullName evidence="2">D-alanyl-D-alanine carboxypeptidase-like core domain-containing protein</fullName>
    </recommendedName>
</protein>
<dbReference type="PANTHER" id="PTHR34385">
    <property type="entry name" value="D-ALANYL-D-ALANINE CARBOXYPEPTIDASE"/>
    <property type="match status" value="1"/>
</dbReference>
<evidence type="ECO:0000313" key="4">
    <source>
        <dbReference type="Proteomes" id="UP001500596"/>
    </source>
</evidence>
<dbReference type="InterPro" id="IPR052179">
    <property type="entry name" value="DD-CPase-like"/>
</dbReference>
<dbReference type="PANTHER" id="PTHR34385:SF1">
    <property type="entry name" value="PEPTIDOGLYCAN L-ALANYL-D-GLUTAMATE ENDOPEPTIDASE CWLK"/>
    <property type="match status" value="1"/>
</dbReference>
<accession>A0ABN2G1K4</accession>
<dbReference type="Proteomes" id="UP001500596">
    <property type="component" value="Unassembled WGS sequence"/>
</dbReference>
<keyword evidence="4" id="KW-1185">Reference proteome</keyword>
<reference evidence="3 4" key="1">
    <citation type="journal article" date="2019" name="Int. J. Syst. Evol. Microbiol.">
        <title>The Global Catalogue of Microorganisms (GCM) 10K type strain sequencing project: providing services to taxonomists for standard genome sequencing and annotation.</title>
        <authorList>
            <consortium name="The Broad Institute Genomics Platform"/>
            <consortium name="The Broad Institute Genome Sequencing Center for Infectious Disease"/>
            <person name="Wu L."/>
            <person name="Ma J."/>
        </authorList>
    </citation>
    <scope>NUCLEOTIDE SEQUENCE [LARGE SCALE GENOMIC DNA]</scope>
    <source>
        <strain evidence="3 4">JCM 15575</strain>
    </source>
</reference>
<proteinExistence type="predicted"/>
<comment type="caution">
    <text evidence="3">The sequence shown here is derived from an EMBL/GenBank/DDBJ whole genome shotgun (WGS) entry which is preliminary data.</text>
</comment>
<dbReference type="CDD" id="cd14852">
    <property type="entry name" value="LD-carboxypeptidase"/>
    <property type="match status" value="1"/>
</dbReference>
<gene>
    <name evidence="3" type="ORF">GCM10009807_04850</name>
</gene>
<name>A0ABN2G1K4_9MICO</name>
<feature type="compositionally biased region" description="Basic and acidic residues" evidence="1">
    <location>
        <begin position="16"/>
        <end position="28"/>
    </location>
</feature>
<sequence>MTAPEPHIPPQTRRQARAERERVLERAPEPPTTTRPLPVLADPGPQRRSRRPSTGRTPTRVGARAVPVAPTRREARAVAVLQGHRAITAPQHAGHRSARVGIAALAVATSLMLVSAASVTAAFGGPELFTPQQAGEADAPEVTARLSAPVPATAETIPAPTVSAAPAALDVCSRPGVADALAAGDDAAAIAAAGGPEAFRAAVAGGTAGCVRLDDSARVWVVLNKTRPHNPLDYRPASLELPGGVRSIEGGALRADAAAALSAMASGAAAAGVGEIALLSGFRSFQTQQETYGNQVGAQGAAQADLTSARPGYSEHQSGLAADVVACADGCGTLDDLAATAQGQWIAANAWQYGWIVRYEAGYQPITGYDPEPWHLRFIGTDLAKAYHDGGWHTLEEFFGLPAAPTYP</sequence>
<feature type="region of interest" description="Disordered" evidence="1">
    <location>
        <begin position="1"/>
        <end position="69"/>
    </location>
</feature>
<feature type="compositionally biased region" description="Low complexity" evidence="1">
    <location>
        <begin position="32"/>
        <end position="46"/>
    </location>
</feature>
<organism evidence="3 4">
    <name type="scientific">Microbacterium lacus</name>
    <dbReference type="NCBI Taxonomy" id="415217"/>
    <lineage>
        <taxon>Bacteria</taxon>
        <taxon>Bacillati</taxon>
        <taxon>Actinomycetota</taxon>
        <taxon>Actinomycetes</taxon>
        <taxon>Micrococcales</taxon>
        <taxon>Microbacteriaceae</taxon>
        <taxon>Microbacterium</taxon>
    </lineage>
</organism>
<dbReference type="InterPro" id="IPR058193">
    <property type="entry name" value="VanY/YodJ_core_dom"/>
</dbReference>
<feature type="domain" description="D-alanyl-D-alanine carboxypeptidase-like core" evidence="2">
    <location>
        <begin position="253"/>
        <end position="380"/>
    </location>
</feature>
<evidence type="ECO:0000256" key="1">
    <source>
        <dbReference type="SAM" id="MobiDB-lite"/>
    </source>
</evidence>
<dbReference type="RefSeq" id="WP_344051240.1">
    <property type="nucleotide sequence ID" value="NZ_BAAAPK010000001.1"/>
</dbReference>
<dbReference type="InterPro" id="IPR003709">
    <property type="entry name" value="VanY-like_core_dom"/>
</dbReference>